<dbReference type="EMBL" id="CAJOBG010010099">
    <property type="protein sequence ID" value="CAF4278395.1"/>
    <property type="molecule type" value="Genomic_DNA"/>
</dbReference>
<evidence type="ECO:0000313" key="2">
    <source>
        <dbReference type="EMBL" id="CAF2149140.1"/>
    </source>
</evidence>
<evidence type="ECO:0000313" key="5">
    <source>
        <dbReference type="Proteomes" id="UP000663856"/>
    </source>
</evidence>
<gene>
    <name evidence="3" type="ORF">OVN521_LOCUS30480</name>
    <name evidence="4" type="ORF">UXM345_LOCUS36175</name>
    <name evidence="2" type="ORF">WKI299_LOCUS29954</name>
    <name evidence="1" type="ORF">XDN619_LOCUS20130</name>
</gene>
<protein>
    <submittedName>
        <fullName evidence="2">Uncharacterized protein</fullName>
    </submittedName>
</protein>
<evidence type="ECO:0000313" key="6">
    <source>
        <dbReference type="Proteomes" id="UP000663866"/>
    </source>
</evidence>
<evidence type="ECO:0000313" key="3">
    <source>
        <dbReference type="EMBL" id="CAF4278395.1"/>
    </source>
</evidence>
<dbReference type="AlphaFoldDB" id="A0A816XNW4"/>
<proteinExistence type="predicted"/>
<dbReference type="Proteomes" id="UP000663866">
    <property type="component" value="Unassembled WGS sequence"/>
</dbReference>
<dbReference type="Proteomes" id="UP000663856">
    <property type="component" value="Unassembled WGS sequence"/>
</dbReference>
<dbReference type="Proteomes" id="UP000663887">
    <property type="component" value="Unassembled WGS sequence"/>
</dbReference>
<evidence type="ECO:0000313" key="1">
    <source>
        <dbReference type="EMBL" id="CAF2107773.1"/>
    </source>
</evidence>
<sequence length="201" mass="23725">MLRHAPQPITSDLDFFYVGPTFNNFVQSFAIVRQNLSNLYIVKQTILFKRRVYQLEIIFASTMTEVLRESNKLNKIVLRFIYHPSISYIQTYLMAFDLDIVQISYNGKEVLCTWSFIRALNTGTFICFNLTNDLSTLGRTVLRIAKYCEKNFRFLYPHNFHIERFLSSPVNQSNINQPNYYSISDVQFGSNNDFFQLQKKF</sequence>
<organism evidence="2 5">
    <name type="scientific">Rotaria magnacalcarata</name>
    <dbReference type="NCBI Taxonomy" id="392030"/>
    <lineage>
        <taxon>Eukaryota</taxon>
        <taxon>Metazoa</taxon>
        <taxon>Spiralia</taxon>
        <taxon>Gnathifera</taxon>
        <taxon>Rotifera</taxon>
        <taxon>Eurotatoria</taxon>
        <taxon>Bdelloidea</taxon>
        <taxon>Philodinida</taxon>
        <taxon>Philodinidae</taxon>
        <taxon>Rotaria</taxon>
    </lineage>
</organism>
<dbReference type="Proteomes" id="UP000663842">
    <property type="component" value="Unassembled WGS sequence"/>
</dbReference>
<dbReference type="EMBL" id="CAJNRG010008844">
    <property type="protein sequence ID" value="CAF2107773.1"/>
    <property type="molecule type" value="Genomic_DNA"/>
</dbReference>
<keyword evidence="6" id="KW-1185">Reference proteome</keyword>
<comment type="caution">
    <text evidence="2">The sequence shown here is derived from an EMBL/GenBank/DDBJ whole genome shotgun (WGS) entry which is preliminary data.</text>
</comment>
<reference evidence="2" key="1">
    <citation type="submission" date="2021-02" db="EMBL/GenBank/DDBJ databases">
        <authorList>
            <person name="Nowell W R."/>
        </authorList>
    </citation>
    <scope>NUCLEOTIDE SEQUENCE</scope>
</reference>
<dbReference type="EMBL" id="CAJOBF010016367">
    <property type="protein sequence ID" value="CAF4354461.1"/>
    <property type="molecule type" value="Genomic_DNA"/>
</dbReference>
<dbReference type="EMBL" id="CAJNRF010013441">
    <property type="protein sequence ID" value="CAF2149140.1"/>
    <property type="molecule type" value="Genomic_DNA"/>
</dbReference>
<evidence type="ECO:0000313" key="4">
    <source>
        <dbReference type="EMBL" id="CAF4354461.1"/>
    </source>
</evidence>
<name>A0A816XNW4_9BILA</name>
<accession>A0A816XNW4</accession>